<dbReference type="EMBL" id="CP040602">
    <property type="protein sequence ID" value="QCU89446.1"/>
    <property type="molecule type" value="Genomic_DNA"/>
</dbReference>
<evidence type="ECO:0000256" key="2">
    <source>
        <dbReference type="ARBA" id="ARBA00013059"/>
    </source>
</evidence>
<dbReference type="GO" id="GO:0005829">
    <property type="term" value="C:cytosol"/>
    <property type="evidence" value="ECO:0007669"/>
    <property type="project" value="TreeGrafter"/>
</dbReference>
<dbReference type="KEGG" id="thig:FE785_01755"/>
<dbReference type="GO" id="GO:0009089">
    <property type="term" value="P:lysine biosynthetic process via diaminopimelate"/>
    <property type="evidence" value="ECO:0007669"/>
    <property type="project" value="TreeGrafter"/>
</dbReference>
<dbReference type="Pfam" id="PF22468">
    <property type="entry name" value="ACT_9"/>
    <property type="match status" value="1"/>
</dbReference>
<evidence type="ECO:0000256" key="5">
    <source>
        <dbReference type="ARBA" id="ARBA00022777"/>
    </source>
</evidence>
<evidence type="ECO:0000256" key="4">
    <source>
        <dbReference type="ARBA" id="ARBA00022741"/>
    </source>
</evidence>
<sequence>MSEKTPTSTPLSVEKIGGTSMSDYQAVRDNIILYPENPYRRIIVVSAYGGVTNDLLEHKKSGKPGVYGLFANDDTDANWQVALQELGNKLNEINATLFDHPPTLVKANAFINQRIQETEQLLSYLQDLCTHGHFSLTEHLLTVRELLASLGEAHSAYNLSELLNNAGINARFVDLTGWQSDSPQPMDDVIKEKFANIDLDKELPIVTGYTHCTEHLMKTYDRGYSEMTFSRIAVLCNASEAVIHKEYHLSSADPRLVGEDNVVPIGRTNYDIADQLANLGMEAIHPKAAKGLRQAQIPLRIKNTFEPEHHGTLITEDYRSDNPQVEIIAGLSRLIAVEIFDPEMMGEQTQYERQILDITDRLKCDLINKDFNANTITLYLNDSLKKVNRLKKQLQNLLPSASIQTSKVALASAMGSDMRIKGFLHTAVQALYQQDINIEAIHQNTRQVEMQFFVSEQDYEKTISAMHKNLIEVHNHGSAICEH</sequence>
<evidence type="ECO:0000256" key="7">
    <source>
        <dbReference type="ARBA" id="ARBA00047872"/>
    </source>
</evidence>
<dbReference type="NCBIfam" id="NF006614">
    <property type="entry name" value="PRK09181.1"/>
    <property type="match status" value="1"/>
</dbReference>
<comment type="similarity">
    <text evidence="1">Belongs to the aspartokinase family.</text>
</comment>
<dbReference type="GO" id="GO:0004072">
    <property type="term" value="F:aspartate kinase activity"/>
    <property type="evidence" value="ECO:0007669"/>
    <property type="project" value="UniProtKB-EC"/>
</dbReference>
<dbReference type="SUPFAM" id="SSF55021">
    <property type="entry name" value="ACT-like"/>
    <property type="match status" value="1"/>
</dbReference>
<evidence type="ECO:0000313" key="10">
    <source>
        <dbReference type="EMBL" id="QCU89446.1"/>
    </source>
</evidence>
<evidence type="ECO:0000256" key="1">
    <source>
        <dbReference type="ARBA" id="ARBA00010122"/>
    </source>
</evidence>
<evidence type="ECO:0000313" key="11">
    <source>
        <dbReference type="Proteomes" id="UP000304864"/>
    </source>
</evidence>
<reference evidence="10 11" key="1">
    <citation type="submission" date="2019-05" db="EMBL/GenBank/DDBJ databases">
        <title>Thiomicrorhabdus sediminis sp. nov, a novel sulfur-oxidizing bacterium isolated from coastal sediment.</title>
        <authorList>
            <person name="Liu X."/>
        </authorList>
    </citation>
    <scope>NUCLEOTIDE SEQUENCE [LARGE SCALE GENOMIC DNA]</scope>
    <source>
        <strain evidence="10 11">G1</strain>
    </source>
</reference>
<dbReference type="Proteomes" id="UP000304864">
    <property type="component" value="Chromosome"/>
</dbReference>
<dbReference type="InterPro" id="IPR036393">
    <property type="entry name" value="AceGlu_kinase-like_sf"/>
</dbReference>
<gene>
    <name evidence="10" type="ORF">FE785_01755</name>
</gene>
<dbReference type="Pfam" id="PF00696">
    <property type="entry name" value="AA_kinase"/>
    <property type="match status" value="1"/>
</dbReference>
<dbReference type="EC" id="2.7.2.4" evidence="2"/>
<dbReference type="InterPro" id="IPR054352">
    <property type="entry name" value="ACT_Aspartokinase"/>
</dbReference>
<organism evidence="10 11">
    <name type="scientific">Thiomicrorhabdus sediminis</name>
    <dbReference type="NCBI Taxonomy" id="2580412"/>
    <lineage>
        <taxon>Bacteria</taxon>
        <taxon>Pseudomonadati</taxon>
        <taxon>Pseudomonadota</taxon>
        <taxon>Gammaproteobacteria</taxon>
        <taxon>Thiotrichales</taxon>
        <taxon>Piscirickettsiaceae</taxon>
        <taxon>Thiomicrorhabdus</taxon>
    </lineage>
</organism>
<feature type="domain" description="Aspartokinase ACT" evidence="9">
    <location>
        <begin position="415"/>
        <end position="469"/>
    </location>
</feature>
<dbReference type="PANTHER" id="PTHR21499:SF3">
    <property type="entry name" value="ASPARTOKINASE"/>
    <property type="match status" value="1"/>
</dbReference>
<dbReference type="SUPFAM" id="SSF53633">
    <property type="entry name" value="Carbamate kinase-like"/>
    <property type="match status" value="1"/>
</dbReference>
<dbReference type="GO" id="GO:0005524">
    <property type="term" value="F:ATP binding"/>
    <property type="evidence" value="ECO:0007669"/>
    <property type="project" value="UniProtKB-KW"/>
</dbReference>
<dbReference type="GO" id="GO:0009090">
    <property type="term" value="P:homoserine biosynthetic process"/>
    <property type="evidence" value="ECO:0007669"/>
    <property type="project" value="TreeGrafter"/>
</dbReference>
<proteinExistence type="inferred from homology"/>
<name>A0A4P9K5C3_9GAMM</name>
<keyword evidence="6" id="KW-0067">ATP-binding</keyword>
<keyword evidence="3 10" id="KW-0808">Transferase</keyword>
<dbReference type="InterPro" id="IPR001048">
    <property type="entry name" value="Asp/Glu/Uridylate_kinase"/>
</dbReference>
<comment type="catalytic activity">
    <reaction evidence="7">
        <text>L-aspartate + ATP = 4-phospho-L-aspartate + ADP</text>
        <dbReference type="Rhea" id="RHEA:23776"/>
        <dbReference type="ChEBI" id="CHEBI:29991"/>
        <dbReference type="ChEBI" id="CHEBI:30616"/>
        <dbReference type="ChEBI" id="CHEBI:57535"/>
        <dbReference type="ChEBI" id="CHEBI:456216"/>
        <dbReference type="EC" id="2.7.2.4"/>
    </reaction>
</comment>
<keyword evidence="5 10" id="KW-0418">Kinase</keyword>
<protein>
    <recommendedName>
        <fullName evidence="2">aspartate kinase</fullName>
        <ecNumber evidence="2">2.7.2.4</ecNumber>
    </recommendedName>
</protein>
<evidence type="ECO:0000259" key="9">
    <source>
        <dbReference type="Pfam" id="PF22468"/>
    </source>
</evidence>
<dbReference type="InterPro" id="IPR045865">
    <property type="entry name" value="ACT-like_dom_sf"/>
</dbReference>
<dbReference type="Gene3D" id="3.30.2130.10">
    <property type="entry name" value="VC0802-like"/>
    <property type="match status" value="1"/>
</dbReference>
<keyword evidence="11" id="KW-1185">Reference proteome</keyword>
<keyword evidence="4" id="KW-0547">Nucleotide-binding</keyword>
<feature type="domain" description="Aspartate/glutamate/uridylate kinase" evidence="8">
    <location>
        <begin position="13"/>
        <end position="303"/>
    </location>
</feature>
<evidence type="ECO:0000256" key="3">
    <source>
        <dbReference type="ARBA" id="ARBA00022679"/>
    </source>
</evidence>
<dbReference type="AlphaFoldDB" id="A0A4P9K5C3"/>
<accession>A0A4P9K5C3</accession>
<evidence type="ECO:0000259" key="8">
    <source>
        <dbReference type="Pfam" id="PF00696"/>
    </source>
</evidence>
<evidence type="ECO:0000256" key="6">
    <source>
        <dbReference type="ARBA" id="ARBA00022840"/>
    </source>
</evidence>
<dbReference type="OrthoDB" id="9799110at2"/>
<dbReference type="Gene3D" id="3.40.1160.10">
    <property type="entry name" value="Acetylglutamate kinase-like"/>
    <property type="match status" value="1"/>
</dbReference>
<dbReference type="RefSeq" id="WP_138563813.1">
    <property type="nucleotide sequence ID" value="NZ_CP040602.1"/>
</dbReference>
<dbReference type="PANTHER" id="PTHR21499">
    <property type="entry name" value="ASPARTATE KINASE"/>
    <property type="match status" value="1"/>
</dbReference>